<dbReference type="STRING" id="409849.ENSPMGP00000005642"/>
<evidence type="ECO:0000313" key="3">
    <source>
        <dbReference type="Proteomes" id="UP000261520"/>
    </source>
</evidence>
<organism evidence="2 3">
    <name type="scientific">Periophthalmus magnuspinnatus</name>
    <dbReference type="NCBI Taxonomy" id="409849"/>
    <lineage>
        <taxon>Eukaryota</taxon>
        <taxon>Metazoa</taxon>
        <taxon>Chordata</taxon>
        <taxon>Craniata</taxon>
        <taxon>Vertebrata</taxon>
        <taxon>Euteleostomi</taxon>
        <taxon>Actinopterygii</taxon>
        <taxon>Neopterygii</taxon>
        <taxon>Teleostei</taxon>
        <taxon>Neoteleostei</taxon>
        <taxon>Acanthomorphata</taxon>
        <taxon>Gobiaria</taxon>
        <taxon>Gobiiformes</taxon>
        <taxon>Gobioidei</taxon>
        <taxon>Gobiidae</taxon>
        <taxon>Oxudercinae</taxon>
        <taxon>Periophthalmus</taxon>
    </lineage>
</organism>
<dbReference type="PANTHER" id="PTHR12844:SF10">
    <property type="entry name" value="CONNECTOR ENHANCER OF KINASE SUPPRESSOR OF RAS 1"/>
    <property type="match status" value="1"/>
</dbReference>
<dbReference type="PANTHER" id="PTHR12844">
    <property type="entry name" value="CONNECTOR ENCHANCER OF KINASE SUPPRESSOR OF RAS"/>
    <property type="match status" value="1"/>
</dbReference>
<accession>A0A3B3ZLW6</accession>
<dbReference type="Ensembl" id="ENSPMGT00000005988.1">
    <property type="protein sequence ID" value="ENSPMGP00000005642.1"/>
    <property type="gene ID" value="ENSPMGG00000004746.1"/>
</dbReference>
<evidence type="ECO:0000313" key="2">
    <source>
        <dbReference type="Ensembl" id="ENSPMGP00000005642.1"/>
    </source>
</evidence>
<feature type="region of interest" description="Disordered" evidence="1">
    <location>
        <begin position="248"/>
        <end position="268"/>
    </location>
</feature>
<dbReference type="InterPro" id="IPR011993">
    <property type="entry name" value="PH-like_dom_sf"/>
</dbReference>
<evidence type="ECO:0008006" key="4">
    <source>
        <dbReference type="Google" id="ProtNLM"/>
    </source>
</evidence>
<feature type="compositionally biased region" description="Low complexity" evidence="1">
    <location>
        <begin position="248"/>
        <end position="262"/>
    </location>
</feature>
<proteinExistence type="predicted"/>
<dbReference type="SUPFAM" id="SSF50729">
    <property type="entry name" value="PH domain-like"/>
    <property type="match status" value="1"/>
</dbReference>
<keyword evidence="3" id="KW-1185">Reference proteome</keyword>
<dbReference type="AlphaFoldDB" id="A0A3B3ZLW6"/>
<name>A0A3B3ZLW6_9GOBI</name>
<dbReference type="Proteomes" id="UP000261520">
    <property type="component" value="Unplaced"/>
</dbReference>
<protein>
    <recommendedName>
        <fullName evidence="4">Connector enhancer of kinase suppressor of Ras 1</fullName>
    </recommendedName>
</protein>
<evidence type="ECO:0000256" key="1">
    <source>
        <dbReference type="SAM" id="MobiDB-lite"/>
    </source>
</evidence>
<reference evidence="2" key="2">
    <citation type="submission" date="2025-09" db="UniProtKB">
        <authorList>
            <consortium name="Ensembl"/>
        </authorList>
    </citation>
    <scope>IDENTIFICATION</scope>
</reference>
<sequence length="268" mass="30690">MSRRRVSCRELGRPDCDGWLWKKRRESGVFVTQKWQRFWFILKGPALYWYTSQQVRPHPRYGCHCLMTLRFKAFLVFQNFFFAADHALYVSHSCLSGPVDEMGQMLNNIKEGGVSLMGQEQPFTHDHFRRSFIKRCKNPVINEKVHTLRALHSTLKAKEAELLQINKLLDESDFSATKYRTWKQHNEELLQEIEKLASQRDSSTGPNKTTSSAEVIYLSTSLHPAPEAFPGQLEVPLAMSAQNETCRPNLGPGSFPGSLPSGTCLEKL</sequence>
<dbReference type="Gene3D" id="2.30.29.30">
    <property type="entry name" value="Pleckstrin-homology domain (PH domain)/Phosphotyrosine-binding domain (PTB)"/>
    <property type="match status" value="1"/>
</dbReference>
<dbReference type="InterPro" id="IPR051566">
    <property type="entry name" value="CNKSR"/>
</dbReference>
<reference evidence="2" key="1">
    <citation type="submission" date="2025-08" db="UniProtKB">
        <authorList>
            <consortium name="Ensembl"/>
        </authorList>
    </citation>
    <scope>IDENTIFICATION</scope>
</reference>